<evidence type="ECO:0000313" key="1">
    <source>
        <dbReference type="EMBL" id="MCL1141987.1"/>
    </source>
</evidence>
<dbReference type="SUPFAM" id="SSF53254">
    <property type="entry name" value="Phosphoglycerate mutase-like"/>
    <property type="match status" value="1"/>
</dbReference>
<dbReference type="EMBL" id="JAKIKP010000002">
    <property type="protein sequence ID" value="MCL1141987.1"/>
    <property type="molecule type" value="Genomic_DNA"/>
</dbReference>
<dbReference type="PANTHER" id="PTHR48100:SF1">
    <property type="entry name" value="HISTIDINE PHOSPHATASE FAMILY PROTEIN-RELATED"/>
    <property type="match status" value="1"/>
</dbReference>
<dbReference type="Pfam" id="PF00300">
    <property type="entry name" value="His_Phos_1"/>
    <property type="match status" value="1"/>
</dbReference>
<keyword evidence="2" id="KW-1185">Reference proteome</keyword>
<sequence length="243" mass="27253">MKHVQLLFLRHGHCQGGEILRGRTDVDLSELGVQQMHHSFTELNELPSIIFSSPLKRCALFSDLIAKQHRLPIRILDGLQEIDFGDWDGQSWQSLYDTYADKIDLYWATPWDKALTPQNGEHFIDFDNRVSACVAAIIKQLLLLPAPKAANLNKPDAINKALVVTHGGVIRSVLGHILGDGFSECDAKSPQNQLARGVFKQFNLPYGALIEIDVFIDANDVVTEPLKAQQISCRLNWPMPSFK</sequence>
<dbReference type="GO" id="GO:0016791">
    <property type="term" value="F:phosphatase activity"/>
    <property type="evidence" value="ECO:0007669"/>
    <property type="project" value="TreeGrafter"/>
</dbReference>
<dbReference type="CDD" id="cd07067">
    <property type="entry name" value="HP_PGM_like"/>
    <property type="match status" value="1"/>
</dbReference>
<name>A0A9X1ZJ88_9GAMM</name>
<organism evidence="1 2">
    <name type="scientific">Shewanella gaetbuli</name>
    <dbReference type="NCBI Taxonomy" id="220752"/>
    <lineage>
        <taxon>Bacteria</taxon>
        <taxon>Pseudomonadati</taxon>
        <taxon>Pseudomonadota</taxon>
        <taxon>Gammaproteobacteria</taxon>
        <taxon>Alteromonadales</taxon>
        <taxon>Shewanellaceae</taxon>
        <taxon>Shewanella</taxon>
    </lineage>
</organism>
<evidence type="ECO:0000313" key="2">
    <source>
        <dbReference type="Proteomes" id="UP001139333"/>
    </source>
</evidence>
<proteinExistence type="predicted"/>
<dbReference type="AlphaFoldDB" id="A0A9X1ZJ88"/>
<accession>A0A9X1ZJ88</accession>
<comment type="caution">
    <text evidence="1">The sequence shown here is derived from an EMBL/GenBank/DDBJ whole genome shotgun (WGS) entry which is preliminary data.</text>
</comment>
<dbReference type="SMART" id="SM00855">
    <property type="entry name" value="PGAM"/>
    <property type="match status" value="1"/>
</dbReference>
<gene>
    <name evidence="1" type="ORF">L2672_04645</name>
</gene>
<reference evidence="1" key="1">
    <citation type="submission" date="2022-01" db="EMBL/GenBank/DDBJ databases">
        <title>Whole genome-based taxonomy of the Shewanellaceae.</title>
        <authorList>
            <person name="Martin-Rodriguez A.J."/>
        </authorList>
    </citation>
    <scope>NUCLEOTIDE SEQUENCE</scope>
    <source>
        <strain evidence="1">DSM 16422</strain>
    </source>
</reference>
<dbReference type="Proteomes" id="UP001139333">
    <property type="component" value="Unassembled WGS sequence"/>
</dbReference>
<dbReference type="InterPro" id="IPR050275">
    <property type="entry name" value="PGM_Phosphatase"/>
</dbReference>
<dbReference type="InterPro" id="IPR029033">
    <property type="entry name" value="His_PPase_superfam"/>
</dbReference>
<dbReference type="GO" id="GO:0005737">
    <property type="term" value="C:cytoplasm"/>
    <property type="evidence" value="ECO:0007669"/>
    <property type="project" value="TreeGrafter"/>
</dbReference>
<dbReference type="RefSeq" id="WP_248994660.1">
    <property type="nucleotide sequence ID" value="NZ_JAKIKP010000002.1"/>
</dbReference>
<dbReference type="InterPro" id="IPR013078">
    <property type="entry name" value="His_Pase_superF_clade-1"/>
</dbReference>
<dbReference type="PANTHER" id="PTHR48100">
    <property type="entry name" value="BROAD-SPECIFICITY PHOSPHATASE YOR283W-RELATED"/>
    <property type="match status" value="1"/>
</dbReference>
<dbReference type="Gene3D" id="3.40.50.1240">
    <property type="entry name" value="Phosphoglycerate mutase-like"/>
    <property type="match status" value="1"/>
</dbReference>
<protein>
    <submittedName>
        <fullName evidence="1">Histidine phosphatase family protein</fullName>
    </submittedName>
</protein>